<sequence>MLVLANASTAVGSETEELVLRLLVQLLVILVATRVVTVVVRRLGQTDVSGEILAGLLLGPSALGLVFPEISTELFHPSTSTIFVGLAQIGLILLMFQIGMEFEFSEQLGQRKASVVAVSLAGLVLPFVCGYLSAPWFHEQLAAPRPPLLGFRLFFAVSMSITAIPILGRIFMELGLSHTRTAALVIGSAAIDDVVGWLLLGSVSLIVAEQFSFVWAAQRIGLIGVYVIAVFFVVRPLLKQWLARDIARRGGLGLPTIAVVLIVLLCSASLTSYLGVFAIIGGFLIGLALHDDRRFVALWNQRVSPLVMMLLLPVFFAYTGLRTDIGALDGWWGLAVCGLVIVVAFGSKFGGAFLAARAVGESSRDALTIGVCMNTRALMELIVINIGYDMGVVPRDMFTMLVIMALVSTFVATPLIGWLMKGERRQVAAT</sequence>
<feature type="transmembrane region" description="Helical" evidence="7">
    <location>
        <begin position="366"/>
        <end position="388"/>
    </location>
</feature>
<dbReference type="PANTHER" id="PTHR32468">
    <property type="entry name" value="CATION/H + ANTIPORTER"/>
    <property type="match status" value="1"/>
</dbReference>
<keyword evidence="4 7" id="KW-1133">Transmembrane helix</keyword>
<organism evidence="9 10">
    <name type="scientific">Enhygromyxa salina</name>
    <dbReference type="NCBI Taxonomy" id="215803"/>
    <lineage>
        <taxon>Bacteria</taxon>
        <taxon>Pseudomonadati</taxon>
        <taxon>Myxococcota</taxon>
        <taxon>Polyangia</taxon>
        <taxon>Nannocystales</taxon>
        <taxon>Nannocystaceae</taxon>
        <taxon>Enhygromyxa</taxon>
    </lineage>
</organism>
<evidence type="ECO:0000256" key="1">
    <source>
        <dbReference type="ARBA" id="ARBA00004141"/>
    </source>
</evidence>
<evidence type="ECO:0000313" key="10">
    <source>
        <dbReference type="Proteomes" id="UP000238823"/>
    </source>
</evidence>
<dbReference type="GO" id="GO:0015297">
    <property type="term" value="F:antiporter activity"/>
    <property type="evidence" value="ECO:0007669"/>
    <property type="project" value="InterPro"/>
</dbReference>
<feature type="transmembrane region" description="Helical" evidence="7">
    <location>
        <begin position="331"/>
        <end position="354"/>
    </location>
</feature>
<evidence type="ECO:0000256" key="5">
    <source>
        <dbReference type="ARBA" id="ARBA00023065"/>
    </source>
</evidence>
<evidence type="ECO:0000313" key="9">
    <source>
        <dbReference type="EMBL" id="PRQ09977.1"/>
    </source>
</evidence>
<feature type="domain" description="Cation/H+ exchanger transmembrane" evidence="8">
    <location>
        <begin position="33"/>
        <end position="421"/>
    </location>
</feature>
<keyword evidence="6 7" id="KW-0472">Membrane</keyword>
<dbReference type="InterPro" id="IPR050794">
    <property type="entry name" value="CPA2_transporter"/>
</dbReference>
<dbReference type="Pfam" id="PF00999">
    <property type="entry name" value="Na_H_Exchanger"/>
    <property type="match status" value="1"/>
</dbReference>
<keyword evidence="3 7" id="KW-0812">Transmembrane</keyword>
<dbReference type="EMBL" id="PVNL01000004">
    <property type="protein sequence ID" value="PRQ09977.1"/>
    <property type="molecule type" value="Genomic_DNA"/>
</dbReference>
<feature type="transmembrane region" description="Helical" evidence="7">
    <location>
        <begin position="213"/>
        <end position="234"/>
    </location>
</feature>
<feature type="transmembrane region" description="Helical" evidence="7">
    <location>
        <begin position="246"/>
        <end position="265"/>
    </location>
</feature>
<feature type="transmembrane region" description="Helical" evidence="7">
    <location>
        <begin position="20"/>
        <end position="40"/>
    </location>
</feature>
<dbReference type="GO" id="GO:1902600">
    <property type="term" value="P:proton transmembrane transport"/>
    <property type="evidence" value="ECO:0007669"/>
    <property type="project" value="InterPro"/>
</dbReference>
<feature type="transmembrane region" description="Helical" evidence="7">
    <location>
        <begin position="52"/>
        <end position="70"/>
    </location>
</feature>
<evidence type="ECO:0000256" key="4">
    <source>
        <dbReference type="ARBA" id="ARBA00022989"/>
    </source>
</evidence>
<protein>
    <submittedName>
        <fullName evidence="9">High-affinity Na(+)/H(+) antiporter NhaS3</fullName>
    </submittedName>
</protein>
<dbReference type="RefSeq" id="WP_181232868.1">
    <property type="nucleotide sequence ID" value="NZ_PVNL01000004.1"/>
</dbReference>
<accession>A0A2S9YY18</accession>
<feature type="transmembrane region" description="Helical" evidence="7">
    <location>
        <begin position="400"/>
        <end position="420"/>
    </location>
</feature>
<evidence type="ECO:0000256" key="2">
    <source>
        <dbReference type="ARBA" id="ARBA00022448"/>
    </source>
</evidence>
<dbReference type="InterPro" id="IPR006153">
    <property type="entry name" value="Cation/H_exchanger_TM"/>
</dbReference>
<keyword evidence="2" id="KW-0813">Transport</keyword>
<dbReference type="GO" id="GO:0016020">
    <property type="term" value="C:membrane"/>
    <property type="evidence" value="ECO:0007669"/>
    <property type="project" value="UniProtKB-SubCell"/>
</dbReference>
<evidence type="ECO:0000256" key="6">
    <source>
        <dbReference type="ARBA" id="ARBA00023136"/>
    </source>
</evidence>
<feature type="transmembrane region" description="Helical" evidence="7">
    <location>
        <begin position="302"/>
        <end position="319"/>
    </location>
</feature>
<name>A0A2S9YY18_9BACT</name>
<dbReference type="PANTHER" id="PTHR32468:SF0">
    <property type="entry name" value="K(+)_H(+) ANTIPORTER 1"/>
    <property type="match status" value="1"/>
</dbReference>
<dbReference type="AlphaFoldDB" id="A0A2S9YY18"/>
<evidence type="ECO:0000256" key="7">
    <source>
        <dbReference type="SAM" id="Phobius"/>
    </source>
</evidence>
<feature type="transmembrane region" description="Helical" evidence="7">
    <location>
        <begin position="271"/>
        <end position="290"/>
    </location>
</feature>
<feature type="transmembrane region" description="Helical" evidence="7">
    <location>
        <begin position="82"/>
        <end position="102"/>
    </location>
</feature>
<gene>
    <name evidence="9" type="primary">nhaS3</name>
    <name evidence="9" type="ORF">ENSA7_01830</name>
</gene>
<feature type="transmembrane region" description="Helical" evidence="7">
    <location>
        <begin position="114"/>
        <end position="137"/>
    </location>
</feature>
<feature type="transmembrane region" description="Helical" evidence="7">
    <location>
        <begin position="149"/>
        <end position="171"/>
    </location>
</feature>
<feature type="transmembrane region" description="Helical" evidence="7">
    <location>
        <begin position="183"/>
        <end position="207"/>
    </location>
</feature>
<proteinExistence type="predicted"/>
<evidence type="ECO:0000256" key="3">
    <source>
        <dbReference type="ARBA" id="ARBA00022692"/>
    </source>
</evidence>
<reference evidence="9 10" key="1">
    <citation type="submission" date="2018-03" db="EMBL/GenBank/DDBJ databases">
        <title>Draft Genome Sequences of the Obligatory Marine Myxobacteria Enhygromyxa salina SWB007.</title>
        <authorList>
            <person name="Poehlein A."/>
            <person name="Moghaddam J.A."/>
            <person name="Harms H."/>
            <person name="Alanjari M."/>
            <person name="Koenig G.M."/>
            <person name="Daniel R."/>
            <person name="Schaeberle T.F."/>
        </authorList>
    </citation>
    <scope>NUCLEOTIDE SEQUENCE [LARGE SCALE GENOMIC DNA]</scope>
    <source>
        <strain evidence="9 10">SWB007</strain>
    </source>
</reference>
<keyword evidence="5" id="KW-0406">Ion transport</keyword>
<comment type="caution">
    <text evidence="9">The sequence shown here is derived from an EMBL/GenBank/DDBJ whole genome shotgun (WGS) entry which is preliminary data.</text>
</comment>
<dbReference type="Proteomes" id="UP000238823">
    <property type="component" value="Unassembled WGS sequence"/>
</dbReference>
<comment type="subcellular location">
    <subcellularLocation>
        <location evidence="1">Membrane</location>
        <topology evidence="1">Multi-pass membrane protein</topology>
    </subcellularLocation>
</comment>
<dbReference type="Gene3D" id="1.20.1530.20">
    <property type="match status" value="1"/>
</dbReference>
<dbReference type="InterPro" id="IPR038770">
    <property type="entry name" value="Na+/solute_symporter_sf"/>
</dbReference>
<evidence type="ECO:0000259" key="8">
    <source>
        <dbReference type="Pfam" id="PF00999"/>
    </source>
</evidence>